<keyword evidence="2" id="KW-0812">Transmembrane</keyword>
<evidence type="ECO:0000256" key="1">
    <source>
        <dbReference type="SAM" id="MobiDB-lite"/>
    </source>
</evidence>
<feature type="transmembrane region" description="Helical" evidence="2">
    <location>
        <begin position="238"/>
        <end position="262"/>
    </location>
</feature>
<gene>
    <name evidence="3" type="ORF">AMON00008_LOCUS14142</name>
</gene>
<dbReference type="EMBL" id="HBNR01021229">
    <property type="protein sequence ID" value="CAE4574523.1"/>
    <property type="molecule type" value="Transcribed_RNA"/>
</dbReference>
<protein>
    <submittedName>
        <fullName evidence="3">Uncharacterized protein</fullName>
    </submittedName>
</protein>
<keyword evidence="2" id="KW-1133">Transmembrane helix</keyword>
<feature type="transmembrane region" description="Helical" evidence="2">
    <location>
        <begin position="430"/>
        <end position="455"/>
    </location>
</feature>
<accession>A0A7S4Q8H5</accession>
<organism evidence="3">
    <name type="scientific">Alexandrium monilatum</name>
    <dbReference type="NCBI Taxonomy" id="311494"/>
    <lineage>
        <taxon>Eukaryota</taxon>
        <taxon>Sar</taxon>
        <taxon>Alveolata</taxon>
        <taxon>Dinophyceae</taxon>
        <taxon>Gonyaulacales</taxon>
        <taxon>Pyrocystaceae</taxon>
        <taxon>Alexandrium</taxon>
    </lineage>
</organism>
<dbReference type="AlphaFoldDB" id="A0A7S4Q8H5"/>
<feature type="region of interest" description="Disordered" evidence="1">
    <location>
        <begin position="72"/>
        <end position="91"/>
    </location>
</feature>
<name>A0A7S4Q8H5_9DINO</name>
<evidence type="ECO:0000313" key="3">
    <source>
        <dbReference type="EMBL" id="CAE4574523.1"/>
    </source>
</evidence>
<keyword evidence="2" id="KW-0472">Membrane</keyword>
<proteinExistence type="predicted"/>
<reference evidence="3" key="1">
    <citation type="submission" date="2021-01" db="EMBL/GenBank/DDBJ databases">
        <authorList>
            <person name="Corre E."/>
            <person name="Pelletier E."/>
            <person name="Niang G."/>
            <person name="Scheremetjew M."/>
            <person name="Finn R."/>
            <person name="Kale V."/>
            <person name="Holt S."/>
            <person name="Cochrane G."/>
            <person name="Meng A."/>
            <person name="Brown T."/>
            <person name="Cohen L."/>
        </authorList>
    </citation>
    <scope>NUCLEOTIDE SEQUENCE</scope>
    <source>
        <strain evidence="3">CCMP3105</strain>
    </source>
</reference>
<feature type="compositionally biased region" description="Low complexity" evidence="1">
    <location>
        <begin position="104"/>
        <end position="116"/>
    </location>
</feature>
<feature type="transmembrane region" description="Helical" evidence="2">
    <location>
        <begin position="184"/>
        <end position="203"/>
    </location>
</feature>
<feature type="region of interest" description="Disordered" evidence="1">
    <location>
        <begin position="103"/>
        <end position="146"/>
    </location>
</feature>
<feature type="transmembrane region" description="Helical" evidence="2">
    <location>
        <begin position="210"/>
        <end position="232"/>
    </location>
</feature>
<sequence>MLSSFFGSEERRLDPADGQIRTYRELQQAAQGKYPEREIRIYWDTECKRVGPEGGEHPMYNVVNDPFMTEVAQRREGEQSQSPFQAGDDFAQSTDVRRDPFLTQQPRQQPASQQGPEQSGRFPSAGQGLGQSDRFPSAGQAQGAHRRREQLYEEVVKARRHWTEVATRLMGPGDLDRKVPVRNILTLAPWLLFMWVLLVWLLLRHFSADTCAVLTALLTIATGTMIALWMMGKRWGPVSLLTLGMLCLLAICSGTIVGGIGWHAYWRQYWWLQTGTRPQRQSAATSAGGMIDAATIGFWNSDTKRTVDGTYVDNLKSAGFKDTHYYCVAPVLSPSTDAGTNARVNFWAVGIDCCQRSGSFFCDDSRRADAGYGIVMIGDGYPCPDCNMEKFRAAIAKAEALHNLVSMPDAVMLRWVGNPRATELGMLWKALLFILLSGILSFLVFGALGWVAWYYGVGTRAFMGSLEEGVRQKLLA</sequence>
<evidence type="ECO:0000256" key="2">
    <source>
        <dbReference type="SAM" id="Phobius"/>
    </source>
</evidence>